<name>A0AAE3QZP4_9BACT</name>
<comment type="caution">
    <text evidence="1">The sequence shown here is derived from an EMBL/GenBank/DDBJ whole genome shotgun (WGS) entry which is preliminary data.</text>
</comment>
<evidence type="ECO:0000313" key="2">
    <source>
        <dbReference type="Proteomes" id="UP001232063"/>
    </source>
</evidence>
<dbReference type="RefSeq" id="WP_314509980.1">
    <property type="nucleotide sequence ID" value="NZ_JASJOU010000002.1"/>
</dbReference>
<keyword evidence="2" id="KW-1185">Reference proteome</keyword>
<organism evidence="1 2">
    <name type="scientific">Xanthocytophaga agilis</name>
    <dbReference type="NCBI Taxonomy" id="3048010"/>
    <lineage>
        <taxon>Bacteria</taxon>
        <taxon>Pseudomonadati</taxon>
        <taxon>Bacteroidota</taxon>
        <taxon>Cytophagia</taxon>
        <taxon>Cytophagales</taxon>
        <taxon>Rhodocytophagaceae</taxon>
        <taxon>Xanthocytophaga</taxon>
    </lineage>
</organism>
<dbReference type="Proteomes" id="UP001232063">
    <property type="component" value="Unassembled WGS sequence"/>
</dbReference>
<sequence length="461" mass="53901">MGLDLTLLNNNKIKETLEKLTAKAKKYDVLAKQKSYALSVLSTLESLYPEGSWPVTGMRDIIYSNIIFGLNIPVENGAIVITDQNDLVSNILEALGKLIEMHLEFLKIRKVQQNILKASLEKPRICMYEGCLNLTNQGCHIIAESLLLKMFAPDRQVWTTMPDFFSNNGRRLKFYKKGIAKQLTFHGYCYDHDTPLFREIEGTNLFNPHEYRHLILQTYRTFCYQLRLKEIVLDTYQNYLQEPTLQQNLTFQEGYEGKKAKMAGEVRALCMLNTYKVLLDNHVKDRTLKDFEFKVYTFPKIPFCSYFIHFIPTILDVTYDADHLFNLYQHYTETQLIEETINHLKIKNPTQDIKNLLLKHTATCNLVSDRANSYFIVGYHKSSITIRDFCIKLDKLDTNTLLKEISDLLLKYVESWMCSPAFYREHIQPNEAEILRIREYFGNNPSERDYGTISFNLFENI</sequence>
<gene>
    <name evidence="1" type="ORF">QNI22_07335</name>
</gene>
<protein>
    <submittedName>
        <fullName evidence="1">Uncharacterized protein</fullName>
    </submittedName>
</protein>
<proteinExistence type="predicted"/>
<accession>A0AAE3QZP4</accession>
<dbReference type="AlphaFoldDB" id="A0AAE3QZP4"/>
<dbReference type="EMBL" id="JASJOU010000002">
    <property type="protein sequence ID" value="MDJ1500450.1"/>
    <property type="molecule type" value="Genomic_DNA"/>
</dbReference>
<evidence type="ECO:0000313" key="1">
    <source>
        <dbReference type="EMBL" id="MDJ1500450.1"/>
    </source>
</evidence>
<reference evidence="1" key="1">
    <citation type="submission" date="2023-05" db="EMBL/GenBank/DDBJ databases">
        <authorList>
            <person name="Zhang X."/>
        </authorList>
    </citation>
    <scope>NUCLEOTIDE SEQUENCE</scope>
    <source>
        <strain evidence="1">BD1B2-1</strain>
    </source>
</reference>